<comment type="caution">
    <text evidence="1">The sequence shown here is derived from an EMBL/GenBank/DDBJ whole genome shotgun (WGS) entry which is preliminary data.</text>
</comment>
<gene>
    <name evidence="1" type="ORF">FRZ00_11450</name>
</gene>
<dbReference type="RefSeq" id="WP_152263341.1">
    <property type="nucleotide sequence ID" value="NZ_VOKX01000016.1"/>
</dbReference>
<sequence length="279" mass="29791">MTHSDRALRILRERPDLAALAAWPFSFDVGAAEHVEEVRLASGGPLRPIAGEDSGGTYFLCAGGAVLHADSEGWAGLLAESLDDALEILIGLPGDACCLSSEDDEATLAAGVAEAEEELRETYGPGFDTDRATLLAGLGLRLRPPRELLARTERAERRTEPDFVLLNAVEGCAYRLDESLRAPVREIVLASARVGSAPPHADACGPAVPEDGSPLAWARLARLQGHTELARVALIRLLDDAGPRDDALVAELVGEFEALGDAWQAERARRLLPRVPEGR</sequence>
<dbReference type="EMBL" id="VOKX01000016">
    <property type="protein sequence ID" value="KAB7847311.1"/>
    <property type="molecule type" value="Genomic_DNA"/>
</dbReference>
<keyword evidence="2" id="KW-1185">Reference proteome</keyword>
<dbReference type="AlphaFoldDB" id="A0A5N5WB36"/>
<proteinExistence type="predicted"/>
<evidence type="ECO:0000313" key="1">
    <source>
        <dbReference type="EMBL" id="KAB7847311.1"/>
    </source>
</evidence>
<name>A0A5N5WB36_STRMB</name>
<organism evidence="1 2">
    <name type="scientific">Streptomyces mobaraensis</name>
    <name type="common">Streptoverticillium mobaraense</name>
    <dbReference type="NCBI Taxonomy" id="35621"/>
    <lineage>
        <taxon>Bacteria</taxon>
        <taxon>Bacillati</taxon>
        <taxon>Actinomycetota</taxon>
        <taxon>Actinomycetes</taxon>
        <taxon>Kitasatosporales</taxon>
        <taxon>Streptomycetaceae</taxon>
        <taxon>Streptomyces</taxon>
    </lineage>
</organism>
<reference evidence="1 2" key="1">
    <citation type="journal article" date="2019" name="Microb. Cell Fact.">
        <title>Exploring novel herbicidin analogues by transcriptional regulator overexpression and MS/MS molecular networking.</title>
        <authorList>
            <person name="Shi Y."/>
            <person name="Gu R."/>
            <person name="Li Y."/>
            <person name="Wang X."/>
            <person name="Ren W."/>
            <person name="Li X."/>
            <person name="Wang L."/>
            <person name="Xie Y."/>
            <person name="Hong B."/>
        </authorList>
    </citation>
    <scope>NUCLEOTIDE SEQUENCE [LARGE SCALE GENOMIC DNA]</scope>
    <source>
        <strain evidence="1 2">US-43</strain>
    </source>
</reference>
<evidence type="ECO:0000313" key="2">
    <source>
        <dbReference type="Proteomes" id="UP000327000"/>
    </source>
</evidence>
<dbReference type="OrthoDB" id="4541168at2"/>
<accession>A0A5N5WB36</accession>
<dbReference type="Proteomes" id="UP000327000">
    <property type="component" value="Unassembled WGS sequence"/>
</dbReference>
<protein>
    <submittedName>
        <fullName evidence="1">Uncharacterized protein</fullName>
    </submittedName>
</protein>